<gene>
    <name evidence="2" type="ORF">NEOLEDRAFT_1184366</name>
</gene>
<feature type="non-terminal residue" evidence="2">
    <location>
        <position position="247"/>
    </location>
</feature>
<evidence type="ECO:0000313" key="3">
    <source>
        <dbReference type="Proteomes" id="UP000076761"/>
    </source>
</evidence>
<feature type="compositionally biased region" description="Polar residues" evidence="1">
    <location>
        <begin position="99"/>
        <end position="120"/>
    </location>
</feature>
<dbReference type="Proteomes" id="UP000076761">
    <property type="component" value="Unassembled WGS sequence"/>
</dbReference>
<dbReference type="AlphaFoldDB" id="A0A165MHP8"/>
<feature type="compositionally biased region" description="Acidic residues" evidence="1">
    <location>
        <begin position="202"/>
        <end position="218"/>
    </location>
</feature>
<dbReference type="EMBL" id="KV425688">
    <property type="protein sequence ID" value="KZT18345.1"/>
    <property type="molecule type" value="Genomic_DNA"/>
</dbReference>
<dbReference type="InParanoid" id="A0A165MHP8"/>
<evidence type="ECO:0000256" key="1">
    <source>
        <dbReference type="SAM" id="MobiDB-lite"/>
    </source>
</evidence>
<feature type="compositionally biased region" description="Polar residues" evidence="1">
    <location>
        <begin position="181"/>
        <end position="192"/>
    </location>
</feature>
<name>A0A165MHP8_9AGAM</name>
<sequence>MAKRKAPPASDKTQKFCYCHKCHGGKSVSQRTWERHKEFRDEADKLNNGQATSSTASSSMYAANTTSRVVAPSVKRQRAKVPPPTTDVYPRTEFPPTASPTGSFELSGPYFSSQDSQCFGNISEAGADGARYSGFADGPAEVSDTAEQDSLVSGSGIPPPADSPHQTSQPSFSPDPDIDNRPQTPVVQSDTPNAAPLQLPADVDEFSEAEEEPEDDDPIYGTLESRSAREYIRLLQRASLDDIHSHM</sequence>
<keyword evidence="3" id="KW-1185">Reference proteome</keyword>
<feature type="compositionally biased region" description="Low complexity" evidence="1">
    <location>
        <begin position="51"/>
        <end position="67"/>
    </location>
</feature>
<organism evidence="2 3">
    <name type="scientific">Neolentinus lepideus HHB14362 ss-1</name>
    <dbReference type="NCBI Taxonomy" id="1314782"/>
    <lineage>
        <taxon>Eukaryota</taxon>
        <taxon>Fungi</taxon>
        <taxon>Dikarya</taxon>
        <taxon>Basidiomycota</taxon>
        <taxon>Agaricomycotina</taxon>
        <taxon>Agaricomycetes</taxon>
        <taxon>Gloeophyllales</taxon>
        <taxon>Gloeophyllaceae</taxon>
        <taxon>Neolentinus</taxon>
    </lineage>
</organism>
<reference evidence="2 3" key="1">
    <citation type="journal article" date="2016" name="Mol. Biol. Evol.">
        <title>Comparative Genomics of Early-Diverging Mushroom-Forming Fungi Provides Insights into the Origins of Lignocellulose Decay Capabilities.</title>
        <authorList>
            <person name="Nagy L.G."/>
            <person name="Riley R."/>
            <person name="Tritt A."/>
            <person name="Adam C."/>
            <person name="Daum C."/>
            <person name="Floudas D."/>
            <person name="Sun H."/>
            <person name="Yadav J.S."/>
            <person name="Pangilinan J."/>
            <person name="Larsson K.H."/>
            <person name="Matsuura K."/>
            <person name="Barry K."/>
            <person name="Labutti K."/>
            <person name="Kuo R."/>
            <person name="Ohm R.A."/>
            <person name="Bhattacharya S.S."/>
            <person name="Shirouzu T."/>
            <person name="Yoshinaga Y."/>
            <person name="Martin F.M."/>
            <person name="Grigoriev I.V."/>
            <person name="Hibbett D.S."/>
        </authorList>
    </citation>
    <scope>NUCLEOTIDE SEQUENCE [LARGE SCALE GENOMIC DNA]</scope>
    <source>
        <strain evidence="2 3">HHB14362 ss-1</strain>
    </source>
</reference>
<feature type="region of interest" description="Disordered" evidence="1">
    <location>
        <begin position="30"/>
        <end position="227"/>
    </location>
</feature>
<proteinExistence type="predicted"/>
<feature type="compositionally biased region" description="Basic and acidic residues" evidence="1">
    <location>
        <begin position="32"/>
        <end position="45"/>
    </location>
</feature>
<accession>A0A165MHP8</accession>
<evidence type="ECO:0000313" key="2">
    <source>
        <dbReference type="EMBL" id="KZT18345.1"/>
    </source>
</evidence>
<protein>
    <submittedName>
        <fullName evidence="2">Uncharacterized protein</fullName>
    </submittedName>
</protein>